<evidence type="ECO:0000256" key="4">
    <source>
        <dbReference type="ARBA" id="ARBA00022989"/>
    </source>
</evidence>
<dbReference type="InterPro" id="IPR014320">
    <property type="entry name" value="Phageshock_PspC"/>
</dbReference>
<comment type="subcellular location">
    <subcellularLocation>
        <location evidence="1">Cell membrane</location>
        <topology evidence="1">Single-pass membrane protein</topology>
    </subcellularLocation>
</comment>
<evidence type="ECO:0000256" key="7">
    <source>
        <dbReference type="SAM" id="Phobius"/>
    </source>
</evidence>
<dbReference type="Proteomes" id="UP001595478">
    <property type="component" value="Unassembled WGS sequence"/>
</dbReference>
<proteinExistence type="predicted"/>
<comment type="caution">
    <text evidence="9">The sequence shown here is derived from an EMBL/GenBank/DDBJ whole genome shotgun (WGS) entry which is preliminary data.</text>
</comment>
<keyword evidence="5 7" id="KW-0472">Membrane</keyword>
<evidence type="ECO:0000259" key="8">
    <source>
        <dbReference type="Pfam" id="PF04024"/>
    </source>
</evidence>
<dbReference type="Pfam" id="PF04024">
    <property type="entry name" value="PspC"/>
    <property type="match status" value="1"/>
</dbReference>
<protein>
    <submittedName>
        <fullName evidence="9">Envelope stress response membrane protein PspC</fullName>
    </submittedName>
</protein>
<dbReference type="InterPro" id="IPR052027">
    <property type="entry name" value="PspC"/>
</dbReference>
<reference evidence="10" key="1">
    <citation type="journal article" date="2019" name="Int. J. Syst. Evol. Microbiol.">
        <title>The Global Catalogue of Microorganisms (GCM) 10K type strain sequencing project: providing services to taxonomists for standard genome sequencing and annotation.</title>
        <authorList>
            <consortium name="The Broad Institute Genomics Platform"/>
            <consortium name="The Broad Institute Genome Sequencing Center for Infectious Disease"/>
            <person name="Wu L."/>
            <person name="Ma J."/>
        </authorList>
    </citation>
    <scope>NUCLEOTIDE SEQUENCE [LARGE SCALE GENOMIC DNA]</scope>
    <source>
        <strain evidence="10">KCTC 52473</strain>
    </source>
</reference>
<evidence type="ECO:0000256" key="2">
    <source>
        <dbReference type="ARBA" id="ARBA00022475"/>
    </source>
</evidence>
<dbReference type="RefSeq" id="WP_376918495.1">
    <property type="nucleotide sequence ID" value="NZ_JBHRSW010000004.1"/>
</dbReference>
<name>A0ABV7FKS6_9ALTE</name>
<dbReference type="NCBIfam" id="TIGR02978">
    <property type="entry name" value="phageshock_pspC"/>
    <property type="match status" value="1"/>
</dbReference>
<dbReference type="EMBL" id="JBHRSW010000004">
    <property type="protein sequence ID" value="MFC3120358.1"/>
    <property type="molecule type" value="Genomic_DNA"/>
</dbReference>
<feature type="region of interest" description="Disordered" evidence="6">
    <location>
        <begin position="68"/>
        <end position="87"/>
    </location>
</feature>
<evidence type="ECO:0000256" key="3">
    <source>
        <dbReference type="ARBA" id="ARBA00022692"/>
    </source>
</evidence>
<keyword evidence="3 7" id="KW-0812">Transmembrane</keyword>
<feature type="transmembrane region" description="Helical" evidence="7">
    <location>
        <begin position="40"/>
        <end position="61"/>
    </location>
</feature>
<evidence type="ECO:0000313" key="9">
    <source>
        <dbReference type="EMBL" id="MFC3120358.1"/>
    </source>
</evidence>
<accession>A0ABV7FKS6</accession>
<keyword evidence="2" id="KW-1003">Cell membrane</keyword>
<dbReference type="PANTHER" id="PTHR33885:SF3">
    <property type="entry name" value="PHAGE SHOCK PROTEIN C"/>
    <property type="match status" value="1"/>
</dbReference>
<evidence type="ECO:0000313" key="10">
    <source>
        <dbReference type="Proteomes" id="UP001595478"/>
    </source>
</evidence>
<dbReference type="InterPro" id="IPR007168">
    <property type="entry name" value="Phageshock_PspC_N"/>
</dbReference>
<gene>
    <name evidence="9" type="primary">pspC</name>
    <name evidence="9" type="ORF">ACFOHL_01865</name>
</gene>
<evidence type="ECO:0000256" key="1">
    <source>
        <dbReference type="ARBA" id="ARBA00004162"/>
    </source>
</evidence>
<dbReference type="PANTHER" id="PTHR33885">
    <property type="entry name" value="PHAGE SHOCK PROTEIN C"/>
    <property type="match status" value="1"/>
</dbReference>
<keyword evidence="10" id="KW-1185">Reference proteome</keyword>
<evidence type="ECO:0000256" key="6">
    <source>
        <dbReference type="SAM" id="MobiDB-lite"/>
    </source>
</evidence>
<sequence>MNANKKLYRIPKQGKIAGVCVGIAEFFGIETWLVRILTVAAFLLITGPFIFFGYIVLWAILDKKSDNTDNPQAGSKGYTASGSAQGSYASKGYVNRNSETKVEVKHAVWQAGQTPKEAFKQIQQRFIRTENRLRKLEGFVTSNEFQINRELNKL</sequence>
<feature type="domain" description="Phage shock protein PspC N-terminal" evidence="8">
    <location>
        <begin position="5"/>
        <end position="63"/>
    </location>
</feature>
<organism evidence="9 10">
    <name type="scientific">Agaribacter flavus</name>
    <dbReference type="NCBI Taxonomy" id="1902781"/>
    <lineage>
        <taxon>Bacteria</taxon>
        <taxon>Pseudomonadati</taxon>
        <taxon>Pseudomonadota</taxon>
        <taxon>Gammaproteobacteria</taxon>
        <taxon>Alteromonadales</taxon>
        <taxon>Alteromonadaceae</taxon>
        <taxon>Agaribacter</taxon>
    </lineage>
</organism>
<evidence type="ECO:0000256" key="5">
    <source>
        <dbReference type="ARBA" id="ARBA00023136"/>
    </source>
</evidence>
<keyword evidence="4 7" id="KW-1133">Transmembrane helix</keyword>
<feature type="transmembrane region" description="Helical" evidence="7">
    <location>
        <begin position="16"/>
        <end position="34"/>
    </location>
</feature>